<feature type="compositionally biased region" description="Low complexity" evidence="9">
    <location>
        <begin position="502"/>
        <end position="519"/>
    </location>
</feature>
<dbReference type="GO" id="GO:0000139">
    <property type="term" value="C:Golgi membrane"/>
    <property type="evidence" value="ECO:0007669"/>
    <property type="project" value="UniProtKB-SubCell"/>
</dbReference>
<feature type="region of interest" description="Disordered" evidence="9">
    <location>
        <begin position="1"/>
        <end position="41"/>
    </location>
</feature>
<evidence type="ECO:0000313" key="12">
    <source>
        <dbReference type="EMBL" id="CAD9280248.1"/>
    </source>
</evidence>
<sequence length="692" mass="77585">MQSPSWSPNTTSSNKEKTKKKRRDESCSSTTLATDPHFGSSFFPGVGDTAHSSYYSYNSGEERLQEQQEQQEYPIPVVVDVQEKKKRKMMRIAAILCIAITFLCGAATAGIAATRRRTAVTPPPPLPTNLTVGAYYYPWHGPDFHRRSGYLRRELDPPQVPQLGEYDDTKPAVIAKHLEWSRQANIGLWVCSWWGPGRREDETTRTKILPHNKLFDHKIALFWETRGRLKPVEKGEKTIEEVVDADISYLCQEYFGHDNYYRIRGRPVLFVYLSRWLEDKDMLEEVATAMRTSTSKHCNEELYIVGDHAFHAPKPRELDLLDAITNYDAYGPIAADGGTPYATKRDVNNYYDDQDGWQVMASQHSCDFIPCASPGFNDRGVRLEVNHPPLSRKLNGEGNAYGTFFNASLARAVYQVEKATGNLLMINSFNEWHEDTQIEPVKVTTEPTNGNNAMTQGVMYEGYGDLYLQLLYNWTADEETPMPSMAPTASPTASPTMAPTKSPTMAPSSPQPSQSQMPSFEKLRDAIPEEPTVSPTEEPDPLSPLFTLPFTAAALEYTAYLELDDGDPGGCTDGNVDAWPLNGAATKEFCQSECTIGWTTKGEYVEYDFETTDAMKVRVTARVASKQVKTFRMVLDGKGWREMETSGKGWGSYEEQIWYGANISSGGTHTLRVEFTEGGINLCSISIQQQTD</sequence>
<feature type="region of interest" description="Disordered" evidence="9">
    <location>
        <begin position="482"/>
        <end position="519"/>
    </location>
</feature>
<dbReference type="Gene3D" id="2.60.120.260">
    <property type="entry name" value="Galactose-binding domain-like"/>
    <property type="match status" value="1"/>
</dbReference>
<reference evidence="12" key="1">
    <citation type="submission" date="2021-01" db="EMBL/GenBank/DDBJ databases">
        <authorList>
            <person name="Corre E."/>
            <person name="Pelletier E."/>
            <person name="Niang G."/>
            <person name="Scheremetjew M."/>
            <person name="Finn R."/>
            <person name="Kale V."/>
            <person name="Holt S."/>
            <person name="Cochrane G."/>
            <person name="Meng A."/>
            <person name="Brown T."/>
            <person name="Cohen L."/>
        </authorList>
    </citation>
    <scope>NUCLEOTIDE SEQUENCE</scope>
    <source>
        <strain evidence="12">CCMP 410</strain>
    </source>
</reference>
<feature type="compositionally biased region" description="Low complexity" evidence="9">
    <location>
        <begin position="1"/>
        <end position="13"/>
    </location>
</feature>
<evidence type="ECO:0000256" key="9">
    <source>
        <dbReference type="SAM" id="MobiDB-lite"/>
    </source>
</evidence>
<feature type="compositionally biased region" description="Polar residues" evidence="9">
    <location>
        <begin position="487"/>
        <end position="501"/>
    </location>
</feature>
<dbReference type="InterPro" id="IPR005084">
    <property type="entry name" value="CBM6"/>
</dbReference>
<proteinExistence type="inferred from homology"/>
<evidence type="ECO:0000256" key="10">
    <source>
        <dbReference type="SAM" id="Phobius"/>
    </source>
</evidence>
<dbReference type="GO" id="GO:0030246">
    <property type="term" value="F:carbohydrate binding"/>
    <property type="evidence" value="ECO:0007669"/>
    <property type="project" value="InterPro"/>
</dbReference>
<dbReference type="InterPro" id="IPR026071">
    <property type="entry name" value="Glyco_Hydrolase_99"/>
</dbReference>
<evidence type="ECO:0000256" key="1">
    <source>
        <dbReference type="ARBA" id="ARBA00004323"/>
    </source>
</evidence>
<evidence type="ECO:0000256" key="8">
    <source>
        <dbReference type="ARBA" id="ARBA00023136"/>
    </source>
</evidence>
<organism evidence="12">
    <name type="scientific">Grammatophora oceanica</name>
    <dbReference type="NCBI Taxonomy" id="210454"/>
    <lineage>
        <taxon>Eukaryota</taxon>
        <taxon>Sar</taxon>
        <taxon>Stramenopiles</taxon>
        <taxon>Ochrophyta</taxon>
        <taxon>Bacillariophyta</taxon>
        <taxon>Fragilariophyceae</taxon>
        <taxon>Fragilariophycidae</taxon>
        <taxon>Rhabdonematales</taxon>
        <taxon>Grammatophoraceae</taxon>
        <taxon>Grammatophora</taxon>
    </lineage>
</organism>
<dbReference type="Pfam" id="PF16317">
    <property type="entry name" value="Glyco_hydro_99"/>
    <property type="match status" value="1"/>
</dbReference>
<accession>A0A7S1Y6D0</accession>
<keyword evidence="6 10" id="KW-1133">Transmembrane helix</keyword>
<dbReference type="AlphaFoldDB" id="A0A7S1Y6D0"/>
<gene>
    <name evidence="12" type="ORF">GOCE00092_LOCUS9158</name>
</gene>
<evidence type="ECO:0000256" key="7">
    <source>
        <dbReference type="ARBA" id="ARBA00023034"/>
    </source>
</evidence>
<dbReference type="EMBL" id="HBGK01018181">
    <property type="protein sequence ID" value="CAD9280248.1"/>
    <property type="molecule type" value="Transcribed_RNA"/>
</dbReference>
<evidence type="ECO:0000256" key="4">
    <source>
        <dbReference type="ARBA" id="ARBA00022801"/>
    </source>
</evidence>
<keyword evidence="3 10" id="KW-0812">Transmembrane</keyword>
<dbReference type="GO" id="GO:0004559">
    <property type="term" value="F:alpha-mannosidase activity"/>
    <property type="evidence" value="ECO:0007669"/>
    <property type="project" value="TreeGrafter"/>
</dbReference>
<evidence type="ECO:0000256" key="2">
    <source>
        <dbReference type="ARBA" id="ARBA00009559"/>
    </source>
</evidence>
<protein>
    <recommendedName>
        <fullName evidence="11">CBM6 domain-containing protein</fullName>
    </recommendedName>
</protein>
<dbReference type="Pfam" id="PF03422">
    <property type="entry name" value="CBM_6"/>
    <property type="match status" value="1"/>
</dbReference>
<dbReference type="Gene3D" id="3.20.20.80">
    <property type="entry name" value="Glycosidases"/>
    <property type="match status" value="1"/>
</dbReference>
<dbReference type="PANTHER" id="PTHR13572">
    <property type="entry name" value="ENDO-ALPHA-1,2-MANNOSIDASE"/>
    <property type="match status" value="1"/>
</dbReference>
<dbReference type="InterPro" id="IPR008979">
    <property type="entry name" value="Galactose-bd-like_sf"/>
</dbReference>
<keyword evidence="4" id="KW-0378">Hydrolase</keyword>
<comment type="subcellular location">
    <subcellularLocation>
        <location evidence="1">Golgi apparatus membrane</location>
        <topology evidence="1">Single-pass type II membrane protein</topology>
    </subcellularLocation>
</comment>
<evidence type="ECO:0000256" key="5">
    <source>
        <dbReference type="ARBA" id="ARBA00022968"/>
    </source>
</evidence>
<keyword evidence="7" id="KW-0333">Golgi apparatus</keyword>
<keyword evidence="5" id="KW-0735">Signal-anchor</keyword>
<keyword evidence="8 10" id="KW-0472">Membrane</keyword>
<name>A0A7S1Y6D0_9STRA</name>
<dbReference type="SUPFAM" id="SSF49785">
    <property type="entry name" value="Galactose-binding domain-like"/>
    <property type="match status" value="1"/>
</dbReference>
<feature type="domain" description="CBM6" evidence="11">
    <location>
        <begin position="592"/>
        <end position="685"/>
    </location>
</feature>
<evidence type="ECO:0000256" key="6">
    <source>
        <dbReference type="ARBA" id="ARBA00022989"/>
    </source>
</evidence>
<dbReference type="PANTHER" id="PTHR13572:SF4">
    <property type="entry name" value="RE57134P"/>
    <property type="match status" value="1"/>
</dbReference>
<comment type="similarity">
    <text evidence="2">Belongs to the glycosyl hydrolase 99 family.</text>
</comment>
<feature type="transmembrane region" description="Helical" evidence="10">
    <location>
        <begin position="92"/>
        <end position="113"/>
    </location>
</feature>
<evidence type="ECO:0000259" key="11">
    <source>
        <dbReference type="Pfam" id="PF03422"/>
    </source>
</evidence>
<evidence type="ECO:0000256" key="3">
    <source>
        <dbReference type="ARBA" id="ARBA00022692"/>
    </source>
</evidence>